<comment type="similarity">
    <text evidence="2">Belongs to the Smp family.</text>
</comment>
<evidence type="ECO:0000256" key="3">
    <source>
        <dbReference type="ARBA" id="ARBA00022475"/>
    </source>
</evidence>
<evidence type="ECO:0000256" key="2">
    <source>
        <dbReference type="ARBA" id="ARBA00005362"/>
    </source>
</evidence>
<keyword evidence="3" id="KW-1003">Cell membrane</keyword>
<organism evidence="9 10">
    <name type="scientific">Thalassotalea agarivorans</name>
    <name type="common">Thalassomonas agarivorans</name>
    <dbReference type="NCBI Taxonomy" id="349064"/>
    <lineage>
        <taxon>Bacteria</taxon>
        <taxon>Pseudomonadati</taxon>
        <taxon>Pseudomonadota</taxon>
        <taxon>Gammaproteobacteria</taxon>
        <taxon>Alteromonadales</taxon>
        <taxon>Colwelliaceae</taxon>
        <taxon>Thalassotalea</taxon>
    </lineage>
</organism>
<proteinExistence type="inferred from homology"/>
<dbReference type="EMBL" id="FOHK01000003">
    <property type="protein sequence ID" value="SES94643.1"/>
    <property type="molecule type" value="Genomic_DNA"/>
</dbReference>
<name>A0A1I0ALN8_THASX</name>
<dbReference type="AlphaFoldDB" id="A0A1I0ALN8"/>
<keyword evidence="4 8" id="KW-0812">Transmembrane</keyword>
<dbReference type="Proteomes" id="UP000199308">
    <property type="component" value="Unassembled WGS sequence"/>
</dbReference>
<evidence type="ECO:0000256" key="6">
    <source>
        <dbReference type="ARBA" id="ARBA00023136"/>
    </source>
</evidence>
<keyword evidence="6 8" id="KW-0472">Membrane</keyword>
<evidence type="ECO:0000256" key="5">
    <source>
        <dbReference type="ARBA" id="ARBA00022989"/>
    </source>
</evidence>
<reference evidence="9 10" key="1">
    <citation type="submission" date="2016-10" db="EMBL/GenBank/DDBJ databases">
        <authorList>
            <person name="de Groot N.N."/>
        </authorList>
    </citation>
    <scope>NUCLEOTIDE SEQUENCE [LARGE SCALE GENOMIC DNA]</scope>
    <source>
        <strain evidence="9 10">DSM 19706</strain>
    </source>
</reference>
<evidence type="ECO:0000256" key="1">
    <source>
        <dbReference type="ARBA" id="ARBA00004236"/>
    </source>
</evidence>
<evidence type="ECO:0000313" key="9">
    <source>
        <dbReference type="EMBL" id="SES94643.1"/>
    </source>
</evidence>
<feature type="coiled-coil region" evidence="7">
    <location>
        <begin position="145"/>
        <end position="172"/>
    </location>
</feature>
<dbReference type="GO" id="GO:0005886">
    <property type="term" value="C:plasma membrane"/>
    <property type="evidence" value="ECO:0007669"/>
    <property type="project" value="UniProtKB-SubCell"/>
</dbReference>
<keyword evidence="7" id="KW-0175">Coiled coil</keyword>
<accession>A0A1I0ALN8</accession>
<sequence length="199" mass="22099">MNFSDKPLYPKQSPIYNKIMQLAIAIVLVVVILVTSLNSYRNNQEAITEHFYAMGQAFLAQSANAVSLLSDGKDAKKLKAYLDITAQNEFVRSIHFYSHTGELMHQSGDAIDIKSLYGVGPYGEAEQDKYAPFVIEVPAGKNQGYMRITLDKEQIEASLNEANAKTDQTQRILLLLAGIVGFLLTRGSSRFSRQGFRAS</sequence>
<dbReference type="Pfam" id="PF10144">
    <property type="entry name" value="SMP_2"/>
    <property type="match status" value="1"/>
</dbReference>
<dbReference type="InterPro" id="IPR019305">
    <property type="entry name" value="Uncharacterised_Smp"/>
</dbReference>
<evidence type="ECO:0000313" key="10">
    <source>
        <dbReference type="Proteomes" id="UP000199308"/>
    </source>
</evidence>
<dbReference type="RefSeq" id="WP_093327774.1">
    <property type="nucleotide sequence ID" value="NZ_AP027363.1"/>
</dbReference>
<gene>
    <name evidence="9" type="ORF">SAMN05660429_00734</name>
</gene>
<feature type="transmembrane region" description="Helical" evidence="8">
    <location>
        <begin position="172"/>
        <end position="189"/>
    </location>
</feature>
<feature type="transmembrane region" description="Helical" evidence="8">
    <location>
        <begin position="20"/>
        <end position="40"/>
    </location>
</feature>
<comment type="subcellular location">
    <subcellularLocation>
        <location evidence="1">Cell membrane</location>
    </subcellularLocation>
</comment>
<evidence type="ECO:0000256" key="7">
    <source>
        <dbReference type="SAM" id="Coils"/>
    </source>
</evidence>
<dbReference type="OrthoDB" id="6399438at2"/>
<evidence type="ECO:0000256" key="8">
    <source>
        <dbReference type="SAM" id="Phobius"/>
    </source>
</evidence>
<keyword evidence="10" id="KW-1185">Reference proteome</keyword>
<keyword evidence="5 8" id="KW-1133">Transmembrane helix</keyword>
<protein>
    <submittedName>
        <fullName evidence="9">Uncharacterized membrane protein affecting hemolysin expression</fullName>
    </submittedName>
</protein>
<evidence type="ECO:0000256" key="4">
    <source>
        <dbReference type="ARBA" id="ARBA00022692"/>
    </source>
</evidence>